<proteinExistence type="predicted"/>
<name>A0ABX9E3L1_9PSEU</name>
<protein>
    <recommendedName>
        <fullName evidence="3">DUF397 domain-containing protein</fullName>
    </recommendedName>
</protein>
<evidence type="ECO:0000313" key="2">
    <source>
        <dbReference type="Proteomes" id="UP000248714"/>
    </source>
</evidence>
<organism evidence="1 2">
    <name type="scientific">Lentzea atacamensis</name>
    <dbReference type="NCBI Taxonomy" id="531938"/>
    <lineage>
        <taxon>Bacteria</taxon>
        <taxon>Bacillati</taxon>
        <taxon>Actinomycetota</taxon>
        <taxon>Actinomycetes</taxon>
        <taxon>Pseudonocardiales</taxon>
        <taxon>Pseudonocardiaceae</taxon>
        <taxon>Lentzea</taxon>
    </lineage>
</organism>
<accession>A0ABX9E3L1</accession>
<dbReference type="EMBL" id="QLTT01000006">
    <property type="protein sequence ID" value="RAS63643.1"/>
    <property type="molecule type" value="Genomic_DNA"/>
</dbReference>
<evidence type="ECO:0000313" key="1">
    <source>
        <dbReference type="EMBL" id="RAS63643.1"/>
    </source>
</evidence>
<dbReference type="Proteomes" id="UP000248714">
    <property type="component" value="Unassembled WGS sequence"/>
</dbReference>
<evidence type="ECO:0008006" key="3">
    <source>
        <dbReference type="Google" id="ProtNLM"/>
    </source>
</evidence>
<sequence>MSRESAPILVHSEDTKGNRYVGFRSTALTQRFSDSTQNGCSSVA</sequence>
<keyword evidence="2" id="KW-1185">Reference proteome</keyword>
<gene>
    <name evidence="1" type="ORF">C8D87_10644</name>
</gene>
<comment type="caution">
    <text evidence="1">The sequence shown here is derived from an EMBL/GenBank/DDBJ whole genome shotgun (WGS) entry which is preliminary data.</text>
</comment>
<reference evidence="1 2" key="1">
    <citation type="submission" date="2018-06" db="EMBL/GenBank/DDBJ databases">
        <title>Genomic Encyclopedia of Type Strains, Phase IV (KMG-IV): sequencing the most valuable type-strain genomes for metagenomic binning, comparative biology and taxonomic classification.</title>
        <authorList>
            <person name="Goeker M."/>
        </authorList>
    </citation>
    <scope>NUCLEOTIDE SEQUENCE [LARGE SCALE GENOMIC DNA]</scope>
    <source>
        <strain evidence="1 2">DSM 45479</strain>
    </source>
</reference>